<name>A0A8S1MMG9_9CILI</name>
<dbReference type="AlphaFoldDB" id="A0A8S1MMG9"/>
<gene>
    <name evidence="1" type="ORF">PSON_ATCC_30995.1.T0370291</name>
</gene>
<evidence type="ECO:0000313" key="1">
    <source>
        <dbReference type="EMBL" id="CAD8078403.1"/>
    </source>
</evidence>
<dbReference type="OrthoDB" id="305036at2759"/>
<evidence type="ECO:0000313" key="2">
    <source>
        <dbReference type="Proteomes" id="UP000692954"/>
    </source>
</evidence>
<dbReference type="EMBL" id="CAJJDN010000037">
    <property type="protein sequence ID" value="CAD8078403.1"/>
    <property type="molecule type" value="Genomic_DNA"/>
</dbReference>
<keyword evidence="2" id="KW-1185">Reference proteome</keyword>
<accession>A0A8S1MMG9</accession>
<proteinExistence type="predicted"/>
<dbReference type="Proteomes" id="UP000692954">
    <property type="component" value="Unassembled WGS sequence"/>
</dbReference>
<protein>
    <submittedName>
        <fullName evidence="1">Uncharacterized protein</fullName>
    </submittedName>
</protein>
<reference evidence="1" key="1">
    <citation type="submission" date="2021-01" db="EMBL/GenBank/DDBJ databases">
        <authorList>
            <consortium name="Genoscope - CEA"/>
            <person name="William W."/>
        </authorList>
    </citation>
    <scope>NUCLEOTIDE SEQUENCE</scope>
</reference>
<organism evidence="1 2">
    <name type="scientific">Paramecium sonneborni</name>
    <dbReference type="NCBI Taxonomy" id="65129"/>
    <lineage>
        <taxon>Eukaryota</taxon>
        <taxon>Sar</taxon>
        <taxon>Alveolata</taxon>
        <taxon>Ciliophora</taxon>
        <taxon>Intramacronucleata</taxon>
        <taxon>Oligohymenophorea</taxon>
        <taxon>Peniculida</taxon>
        <taxon>Parameciidae</taxon>
        <taxon>Paramecium</taxon>
    </lineage>
</organism>
<comment type="caution">
    <text evidence="1">The sequence shown here is derived from an EMBL/GenBank/DDBJ whole genome shotgun (WGS) entry which is preliminary data.</text>
</comment>
<sequence length="1079" mass="125694">MNRIIRFGFATYESLVQKLSSADSPASILQIFQQNKDIFKQEHVVLSLRMLGRYSRQMGHDNNYSELTGKLNEIVDQLTEYDVIDVLFWLRKFRSNKIPTNFSQQAQIKLFQRIQQMSENQMFSFRNMCNVYYDLAILNHSNDQLARSISEQLINTKQLSPFLIIQIFSSLVIKVNNCSISKNDMQVLNNAVRVVEGLLEELDIEQKSQLFKSLAEVQFQNLSPKYTLPHLVKQVKDLLLQKIELLQEDSVLNIFKAYSYLPRYFDSDLIKELKDMIITTIEQNPNNLSSKFLVFLLDRLTVQTQKPSQEFVKKIVTELTQRIIKKEIEVPLLCQLCNSLLGSKKYDELTNALKESGETSVKILNYLYLNGVNMKEYVDQYVSNMDSKRINTYNAIHYLIYAQRDAQEYVERFQAACRQTIKANPNSVLKTLLEIKLNAQIKNQIQEEAFLQVIEDLKNKKYDIYKVIKELLSSCVSNKCRQALLQYNDQLENKLQPKQILNKVIGSDEPFDSDKLSMMLQIFQRDTKIIPIHRFVDYITLSPQNLYGFIRSDQIQWVCQIILSSLQSSSIMKFNALVNFVERFEGAGYTSKHILILVQRVVDYYRQNNPNTPFPDSTFVQALIKLNLFTPEDAALQLNNEKSYKYFKVQLCGIALQLENPPENVLQLSDKIKAECFLDTEEMKYKQVLEASTLFKLTTTEIEKVKSQIRILAPKLTNRQYFDLVMNAKELPIIKELSLLFVQFGSKLGIIKILKIIEKFQKNHISNQIFYNILLEQYGIQFNSTFNEIRIQVLMTLANCKLKQVDVFLKTFEKINKNTVIYKHYFNEILESVIQLGLTENEIVDQIKSLVDKSNFNHQTTLKLVHYYIMSEQPIEEIEKVANSLDNLKTKENNRIVLIYEILKRTYPEAKITKIHEALIKDEKITTSLKKNQYSVEYVQKLLQAVEIQTETNQLVENVQIELFLPQTQQSILILTGYNQNYDKTTLNGIGILQKKLLSLITKNVVVVNFKELHDITNYEDKITYLQNQGISITADKSKADFSAFKLIEKKDNQKKQNPKKKSNDIDLDEIQEHVEIPQ</sequence>